<accession>A0A2G5U1G3</accession>
<keyword evidence="1" id="KW-0175">Coiled coil</keyword>
<dbReference type="OrthoDB" id="10402651at2759"/>
<dbReference type="Proteomes" id="UP000230233">
    <property type="component" value="Chromosome IV"/>
</dbReference>
<proteinExistence type="predicted"/>
<comment type="caution">
    <text evidence="3">The sequence shown here is derived from an EMBL/GenBank/DDBJ whole genome shotgun (WGS) entry which is preliminary data.</text>
</comment>
<reference evidence="4" key="1">
    <citation type="submission" date="2017-10" db="EMBL/GenBank/DDBJ databases">
        <title>Rapid genome shrinkage in a self-fertile nematode reveals novel sperm competition proteins.</title>
        <authorList>
            <person name="Yin D."/>
            <person name="Schwarz E.M."/>
            <person name="Thomas C.G."/>
            <person name="Felde R.L."/>
            <person name="Korf I.F."/>
            <person name="Cutter A.D."/>
            <person name="Schartner C.M."/>
            <person name="Ralston E.J."/>
            <person name="Meyer B.J."/>
            <person name="Haag E.S."/>
        </authorList>
    </citation>
    <scope>NUCLEOTIDE SEQUENCE [LARGE SCALE GENOMIC DNA]</scope>
    <source>
        <strain evidence="4">JU1422</strain>
    </source>
</reference>
<keyword evidence="2" id="KW-0812">Transmembrane</keyword>
<evidence type="ECO:0000256" key="1">
    <source>
        <dbReference type="SAM" id="Coils"/>
    </source>
</evidence>
<gene>
    <name evidence="3" type="primary">Cnig_chr_IV.g13172</name>
    <name evidence="3" type="ORF">B9Z55_013172</name>
</gene>
<keyword evidence="4" id="KW-1185">Reference proteome</keyword>
<name>A0A2G5U1G3_9PELO</name>
<feature type="coiled-coil region" evidence="1">
    <location>
        <begin position="126"/>
        <end position="189"/>
    </location>
</feature>
<feature type="transmembrane region" description="Helical" evidence="2">
    <location>
        <begin position="65"/>
        <end position="89"/>
    </location>
</feature>
<keyword evidence="2" id="KW-0472">Membrane</keyword>
<evidence type="ECO:0000313" key="4">
    <source>
        <dbReference type="Proteomes" id="UP000230233"/>
    </source>
</evidence>
<evidence type="ECO:0000256" key="2">
    <source>
        <dbReference type="SAM" id="Phobius"/>
    </source>
</evidence>
<feature type="transmembrane region" description="Helical" evidence="2">
    <location>
        <begin position="7"/>
        <end position="28"/>
    </location>
</feature>
<feature type="transmembrane region" description="Helical" evidence="2">
    <location>
        <begin position="95"/>
        <end position="116"/>
    </location>
</feature>
<keyword evidence="2" id="KW-1133">Transmembrane helix</keyword>
<dbReference type="AlphaFoldDB" id="A0A2G5U1G3"/>
<organism evidence="3 4">
    <name type="scientific">Caenorhabditis nigoni</name>
    <dbReference type="NCBI Taxonomy" id="1611254"/>
    <lineage>
        <taxon>Eukaryota</taxon>
        <taxon>Metazoa</taxon>
        <taxon>Ecdysozoa</taxon>
        <taxon>Nematoda</taxon>
        <taxon>Chromadorea</taxon>
        <taxon>Rhabditida</taxon>
        <taxon>Rhabditina</taxon>
        <taxon>Rhabditomorpha</taxon>
        <taxon>Rhabditoidea</taxon>
        <taxon>Rhabditidae</taxon>
        <taxon>Peloderinae</taxon>
        <taxon>Caenorhabditis</taxon>
    </lineage>
</organism>
<sequence length="190" mass="22376">MDLTKNKLLILTWFWSLLCVVLTVYITFGTSIQQGFLETIPSFVALGLWVAIPMLLIVDPFVAKVFWVLAVGGGPCMILSLIGTFWLIGTKDWKLILLYLFFVLSLIPYIAIVFFMRKFLKSCKKRAQLDAENIRLEEERRRNETQLERERMRNQLEMDAQNEQVLQLLERQEFEKQQLKEKLKKGKSRR</sequence>
<protein>
    <submittedName>
        <fullName evidence="3">Uncharacterized protein</fullName>
    </submittedName>
</protein>
<feature type="transmembrane region" description="Helical" evidence="2">
    <location>
        <begin position="40"/>
        <end position="58"/>
    </location>
</feature>
<evidence type="ECO:0000313" key="3">
    <source>
        <dbReference type="EMBL" id="PIC33056.1"/>
    </source>
</evidence>
<dbReference type="EMBL" id="PDUG01000004">
    <property type="protein sequence ID" value="PIC33056.1"/>
    <property type="molecule type" value="Genomic_DNA"/>
</dbReference>